<dbReference type="PANTHER" id="PTHR43377:SF1">
    <property type="entry name" value="BILIVERDIN REDUCTASE A"/>
    <property type="match status" value="1"/>
</dbReference>
<keyword evidence="4" id="KW-1185">Reference proteome</keyword>
<organism evidence="3 4">
    <name type="scientific">Ectothiorhodospira mobilis</name>
    <dbReference type="NCBI Taxonomy" id="195064"/>
    <lineage>
        <taxon>Bacteria</taxon>
        <taxon>Pseudomonadati</taxon>
        <taxon>Pseudomonadota</taxon>
        <taxon>Gammaproteobacteria</taxon>
        <taxon>Chromatiales</taxon>
        <taxon>Ectothiorhodospiraceae</taxon>
        <taxon>Ectothiorhodospira</taxon>
    </lineage>
</organism>
<dbReference type="Gene3D" id="3.30.360.10">
    <property type="entry name" value="Dihydrodipicolinate Reductase, domain 2"/>
    <property type="match status" value="1"/>
</dbReference>
<dbReference type="AlphaFoldDB" id="A0A1I4RQT3"/>
<evidence type="ECO:0000313" key="4">
    <source>
        <dbReference type="Proteomes" id="UP000199556"/>
    </source>
</evidence>
<evidence type="ECO:0000259" key="2">
    <source>
        <dbReference type="Pfam" id="PF22725"/>
    </source>
</evidence>
<dbReference type="Pfam" id="PF01408">
    <property type="entry name" value="GFO_IDH_MocA"/>
    <property type="match status" value="1"/>
</dbReference>
<dbReference type="InterPro" id="IPR055170">
    <property type="entry name" value="GFO_IDH_MocA-like_dom"/>
</dbReference>
<dbReference type="InterPro" id="IPR036291">
    <property type="entry name" value="NAD(P)-bd_dom_sf"/>
</dbReference>
<dbReference type="GO" id="GO:0000166">
    <property type="term" value="F:nucleotide binding"/>
    <property type="evidence" value="ECO:0007669"/>
    <property type="project" value="InterPro"/>
</dbReference>
<dbReference type="Pfam" id="PF22725">
    <property type="entry name" value="GFO_IDH_MocA_C3"/>
    <property type="match status" value="1"/>
</dbReference>
<dbReference type="SUPFAM" id="SSF55347">
    <property type="entry name" value="Glyceraldehyde-3-phosphate dehydrogenase-like, C-terminal domain"/>
    <property type="match status" value="1"/>
</dbReference>
<accession>A0A1I4RQT3</accession>
<dbReference type="Proteomes" id="UP000199556">
    <property type="component" value="Unassembled WGS sequence"/>
</dbReference>
<dbReference type="Gene3D" id="3.40.50.720">
    <property type="entry name" value="NAD(P)-binding Rossmann-like Domain"/>
    <property type="match status" value="1"/>
</dbReference>
<feature type="domain" description="GFO/IDH/MocA-like oxidoreductase" evidence="2">
    <location>
        <begin position="155"/>
        <end position="226"/>
    </location>
</feature>
<feature type="domain" description="Gfo/Idh/MocA-like oxidoreductase N-terminal" evidence="1">
    <location>
        <begin position="4"/>
        <end position="120"/>
    </location>
</feature>
<evidence type="ECO:0000313" key="3">
    <source>
        <dbReference type="EMBL" id="SFM54536.1"/>
    </source>
</evidence>
<name>A0A1I4RQT3_ECTMO</name>
<dbReference type="RefSeq" id="WP_090485572.1">
    <property type="nucleotide sequence ID" value="NZ_FOUO01000009.1"/>
</dbReference>
<reference evidence="3 4" key="1">
    <citation type="submission" date="2016-10" db="EMBL/GenBank/DDBJ databases">
        <authorList>
            <person name="de Groot N.N."/>
        </authorList>
    </citation>
    <scope>NUCLEOTIDE SEQUENCE [LARGE SCALE GENOMIC DNA]</scope>
    <source>
        <strain evidence="3 4">DSM 4180</strain>
    </source>
</reference>
<sequence>MHPIRCAVIGVGYLGRFHAQKYAAADHAQLVAVADTDPEAAARVAAECGCRAVTDYRELLGEVDAVSIVVPTTLHYEVARECIAHGVHVLVEKPITRTVAEAAELNRLAREKNVCLQVGHLERFNAALMEVSRRPTPPLFIESHRLAPFKPRTTDVNVVLDLMIHDIDIILDMVRSPVKSLAASGARVLSDALDIANARIEFDNGCVANVTSSRVSLKSERKMRIFQKNAYVSIDFQNRGLSVHRLGDREAFPGIPEITSENTVFEEGDALKVEIQAFLEAVRGEAPVVVSGEDGQRALETAIRISELLHGEAPVLGQSAP</sequence>
<dbReference type="InterPro" id="IPR000683">
    <property type="entry name" value="Gfo/Idh/MocA-like_OxRdtase_N"/>
</dbReference>
<dbReference type="InterPro" id="IPR051450">
    <property type="entry name" value="Gfo/Idh/MocA_Oxidoreductases"/>
</dbReference>
<protein>
    <submittedName>
        <fullName evidence="3">Predicted dehydrogenase</fullName>
    </submittedName>
</protein>
<proteinExistence type="predicted"/>
<dbReference type="EMBL" id="FOUO01000009">
    <property type="protein sequence ID" value="SFM54536.1"/>
    <property type="molecule type" value="Genomic_DNA"/>
</dbReference>
<dbReference type="PANTHER" id="PTHR43377">
    <property type="entry name" value="BILIVERDIN REDUCTASE A"/>
    <property type="match status" value="1"/>
</dbReference>
<gene>
    <name evidence="3" type="ORF">SAMN05421721_10927</name>
</gene>
<evidence type="ECO:0000259" key="1">
    <source>
        <dbReference type="Pfam" id="PF01408"/>
    </source>
</evidence>
<dbReference type="SUPFAM" id="SSF51735">
    <property type="entry name" value="NAD(P)-binding Rossmann-fold domains"/>
    <property type="match status" value="1"/>
</dbReference>
<dbReference type="OrthoDB" id="9774191at2"/>
<dbReference type="STRING" id="195064.SAMN05421721_10927"/>